<evidence type="ECO:0000256" key="1">
    <source>
        <dbReference type="ARBA" id="ARBA00000983"/>
    </source>
</evidence>
<dbReference type="PANTHER" id="PTHR15749:SF4">
    <property type="entry name" value="FANCONI-ASSOCIATED NUCLEASE 1"/>
    <property type="match status" value="1"/>
</dbReference>
<keyword evidence="13" id="KW-1185">Reference proteome</keyword>
<organism evidence="12 13">
    <name type="scientific">Nitrincola lacisaponensis</name>
    <dbReference type="NCBI Taxonomy" id="267850"/>
    <lineage>
        <taxon>Bacteria</taxon>
        <taxon>Pseudomonadati</taxon>
        <taxon>Pseudomonadota</taxon>
        <taxon>Gammaproteobacteria</taxon>
        <taxon>Oceanospirillales</taxon>
        <taxon>Oceanospirillaceae</taxon>
        <taxon>Nitrincola</taxon>
    </lineage>
</organism>
<comment type="cofactor">
    <cofactor evidence="2">
        <name>Mn(2+)</name>
        <dbReference type="ChEBI" id="CHEBI:29035"/>
    </cofactor>
</comment>
<comment type="catalytic activity">
    <reaction evidence="1">
        <text>Hydrolytically removes 5'-nucleotides successively from the 3'-hydroxy termini of 3'-hydroxy-terminated oligonucleotides.</text>
        <dbReference type="EC" id="3.1.4.1"/>
    </reaction>
</comment>
<keyword evidence="7" id="KW-0479">Metal-binding</keyword>
<keyword evidence="10" id="KW-0464">Manganese</keyword>
<evidence type="ECO:0000256" key="8">
    <source>
        <dbReference type="ARBA" id="ARBA00022801"/>
    </source>
</evidence>
<dbReference type="AlphaFoldDB" id="A0A063Y8B7"/>
<dbReference type="InterPro" id="IPR014883">
    <property type="entry name" value="VRR_NUC"/>
</dbReference>
<dbReference type="GO" id="GO:0046872">
    <property type="term" value="F:metal ion binding"/>
    <property type="evidence" value="ECO:0007669"/>
    <property type="project" value="UniProtKB-KW"/>
</dbReference>
<evidence type="ECO:0000259" key="11">
    <source>
        <dbReference type="SMART" id="SM00990"/>
    </source>
</evidence>
<dbReference type="Gene3D" id="3.40.1350.10">
    <property type="match status" value="1"/>
</dbReference>
<dbReference type="InterPro" id="IPR011856">
    <property type="entry name" value="tRNA_endonuc-like_dom_sf"/>
</dbReference>
<comment type="cofactor">
    <cofactor evidence="3">
        <name>Mg(2+)</name>
        <dbReference type="ChEBI" id="CHEBI:18420"/>
    </cofactor>
</comment>
<name>A0A063Y8B7_9GAMM</name>
<evidence type="ECO:0000256" key="9">
    <source>
        <dbReference type="ARBA" id="ARBA00022842"/>
    </source>
</evidence>
<keyword evidence="8" id="KW-0378">Hydrolase</keyword>
<dbReference type="GO" id="GO:0003676">
    <property type="term" value="F:nucleic acid binding"/>
    <property type="evidence" value="ECO:0007669"/>
    <property type="project" value="InterPro"/>
</dbReference>
<dbReference type="InterPro" id="IPR033315">
    <property type="entry name" value="Fan1-like"/>
</dbReference>
<comment type="similarity">
    <text evidence="4">Belongs to the FAN1 family.</text>
</comment>
<evidence type="ECO:0000313" key="13">
    <source>
        <dbReference type="Proteomes" id="UP000027318"/>
    </source>
</evidence>
<dbReference type="Pfam" id="PF08774">
    <property type="entry name" value="VRR_NUC"/>
    <property type="match status" value="1"/>
</dbReference>
<dbReference type="PANTHER" id="PTHR15749">
    <property type="entry name" value="FANCONI-ASSOCIATED NUCLEASE 1"/>
    <property type="match status" value="1"/>
</dbReference>
<dbReference type="OrthoDB" id="9803913at2"/>
<evidence type="ECO:0000256" key="6">
    <source>
        <dbReference type="ARBA" id="ARBA00022722"/>
    </source>
</evidence>
<feature type="domain" description="VRR-NUC" evidence="11">
    <location>
        <begin position="437"/>
        <end position="551"/>
    </location>
</feature>
<reference evidence="12 13" key="1">
    <citation type="journal article" date="2005" name="Int. J. Syst. Evol. Microbiol.">
        <title>Nitrincola lacisaponensis gen. nov., sp. nov., a novel alkaliphilic bacterium isolated from an alkaline, saline lake.</title>
        <authorList>
            <person name="Dimitriu P.A."/>
            <person name="Shukla S.K."/>
            <person name="Conradt J."/>
            <person name="Marquez M.C."/>
            <person name="Ventosa A."/>
            <person name="Maglia A."/>
            <person name="Peyton B.M."/>
            <person name="Pinkart H.C."/>
            <person name="Mormile M.R."/>
        </authorList>
    </citation>
    <scope>NUCLEOTIDE SEQUENCE [LARGE SCALE GENOMIC DNA]</scope>
    <source>
        <strain evidence="12 13">4CA</strain>
    </source>
</reference>
<comment type="caution">
    <text evidence="12">The sequence shown here is derived from an EMBL/GenBank/DDBJ whole genome shotgun (WGS) entry which is preliminary data.</text>
</comment>
<gene>
    <name evidence="12" type="ORF">ADINL_1229</name>
</gene>
<proteinExistence type="inferred from homology"/>
<dbReference type="PATRIC" id="fig|267850.7.peg.1224"/>
<dbReference type="InterPro" id="IPR049125">
    <property type="entry name" value="FAN1-like_WH"/>
</dbReference>
<dbReference type="RefSeq" id="WP_036544912.1">
    <property type="nucleotide sequence ID" value="NZ_JMSZ01000016.1"/>
</dbReference>
<sequence length="556" mass="64697">MDLTSLSPTSLDDPLYYLRNAQQVVQLCLNQYADLLLPDEIRQLEELLLLDESAQALLIRMVMRKGVLFRKDNLNYHEVPDLEVALQQLQVTGLVDDQPELSLQALCDLCRREECLLLARQRLPEQRLVASMRKSDLVAMLVEQGSDQQTLHSWWSEAPFELVELSCTPLFDRVRLMFFGNLYQSWSEFVLTELGLQQFEPVAFTPESRPFQHRDEVDLYLQLQQLRERVEAGEDIEALCQSLPEPIDCDWIHYRYQKVLFQLGHEAERRQQIELALQLYQQSQHREARLRTLRVLEKRELAEQVFALATQAHEQIRQPEIRIGLQRIQQRCARKAGLDFSPPESIKVPVHALTLPKPEYIRVESAVIEFLSDADTQLYHVENHLFTGLFALLFWPALYAPLRGAFFNPFQSSPADLFRPDFTEGRSELIASAFEQLSTGAYRHTILQRFEQKQGISCSLIYWPSLQPELVEAALKLIPATHLEAIFRHLLLDLRNHRRGLPDLIELNRATACYRLIEVKGPGDRLQDHQRLWMQTMLAHDIPVSVLHVRWDEENT</sequence>
<dbReference type="Proteomes" id="UP000027318">
    <property type="component" value="Unassembled WGS sequence"/>
</dbReference>
<accession>A0A063Y8B7</accession>
<evidence type="ECO:0000313" key="12">
    <source>
        <dbReference type="EMBL" id="KDE40637.1"/>
    </source>
</evidence>
<evidence type="ECO:0000256" key="7">
    <source>
        <dbReference type="ARBA" id="ARBA00022723"/>
    </source>
</evidence>
<dbReference type="InterPro" id="IPR040603">
    <property type="entry name" value="FAN1_SAP_bact"/>
</dbReference>
<dbReference type="Pfam" id="PF18081">
    <property type="entry name" value="FANC_SAP"/>
    <property type="match status" value="1"/>
</dbReference>
<dbReference type="EMBL" id="JMSZ01000016">
    <property type="protein sequence ID" value="KDE40637.1"/>
    <property type="molecule type" value="Genomic_DNA"/>
</dbReference>
<evidence type="ECO:0000256" key="2">
    <source>
        <dbReference type="ARBA" id="ARBA00001936"/>
    </source>
</evidence>
<dbReference type="Pfam" id="PF21315">
    <property type="entry name" value="FAN1_HTH"/>
    <property type="match status" value="1"/>
</dbReference>
<dbReference type="GO" id="GO:0036297">
    <property type="term" value="P:interstrand cross-link repair"/>
    <property type="evidence" value="ECO:0007669"/>
    <property type="project" value="InterPro"/>
</dbReference>
<evidence type="ECO:0000256" key="10">
    <source>
        <dbReference type="ARBA" id="ARBA00023211"/>
    </source>
</evidence>
<dbReference type="EC" id="3.1.4.1" evidence="5"/>
<evidence type="ECO:0000256" key="5">
    <source>
        <dbReference type="ARBA" id="ARBA00012029"/>
    </source>
</evidence>
<dbReference type="GO" id="GO:0004528">
    <property type="term" value="F:phosphodiesterase I activity"/>
    <property type="evidence" value="ECO:0007669"/>
    <property type="project" value="UniProtKB-EC"/>
</dbReference>
<dbReference type="STRING" id="267850.ADINL_1229"/>
<dbReference type="SMART" id="SM00990">
    <property type="entry name" value="VRR_NUC"/>
    <property type="match status" value="1"/>
</dbReference>
<evidence type="ECO:0000256" key="3">
    <source>
        <dbReference type="ARBA" id="ARBA00001946"/>
    </source>
</evidence>
<keyword evidence="6" id="KW-0540">Nuclease</keyword>
<keyword evidence="9" id="KW-0460">Magnesium</keyword>
<evidence type="ECO:0000256" key="4">
    <source>
        <dbReference type="ARBA" id="ARBA00005533"/>
    </source>
</evidence>
<protein>
    <recommendedName>
        <fullName evidence="5">phosphodiesterase I</fullName>
        <ecNumber evidence="5">3.1.4.1</ecNumber>
    </recommendedName>
</protein>